<evidence type="ECO:0000313" key="5">
    <source>
        <dbReference type="EMBL" id="GAA4673492.1"/>
    </source>
</evidence>
<dbReference type="RefSeq" id="WP_345375429.1">
    <property type="nucleotide sequence ID" value="NZ_BAABLM010000003.1"/>
</dbReference>
<feature type="chain" id="PRO_5045518548" evidence="4">
    <location>
        <begin position="31"/>
        <end position="442"/>
    </location>
</feature>
<evidence type="ECO:0000256" key="3">
    <source>
        <dbReference type="ARBA" id="ARBA00022729"/>
    </source>
</evidence>
<dbReference type="InterPro" id="IPR006059">
    <property type="entry name" value="SBP"/>
</dbReference>
<gene>
    <name evidence="5" type="ORF">GCM10025780_17180</name>
</gene>
<sequence>MRYTKIASVGALGLAAVIALSACSSGGTTAAASGGVQTVPTTKGDGKTLTVWVMTGDYTDKTIAAINKEFTAKTGAKVNVQTQQWANITTKISTALATSTPPDVLDLGNTQVASYAANGALLDLTPYKKDLAQGQTWLGGLEQPATIDKKLYALPGFAGARAVIYNKAMWAKAGITAAPTTFDELTADLDKVKAANTASDFSPFYMPGQFWYAGMQFVWDAGGQIATADGTKWSAGFGSAKAQQGLADFKDFQNTYSTAASQTLDTDAPQQEQIFADGKTSAILDNNWGLGLIQKANPNLATDDIGSFPMPGKSGSTQPTMLGGSDWGIAAKSKNTDLALEWAKIAGSPSIQAKWVYGTDGWIPNSTEGIKAADATVDSFQKGFFQAALNSKATPATGDWASLEGDKSINQLFSAVASGSKTPKEAAATFDSAANTALNAAN</sequence>
<feature type="signal peptide" evidence="4">
    <location>
        <begin position="1"/>
        <end position="30"/>
    </location>
</feature>
<evidence type="ECO:0000313" key="6">
    <source>
        <dbReference type="Proteomes" id="UP001501295"/>
    </source>
</evidence>
<proteinExistence type="inferred from homology"/>
<comment type="caution">
    <text evidence="5">The sequence shown here is derived from an EMBL/GenBank/DDBJ whole genome shotgun (WGS) entry which is preliminary data.</text>
</comment>
<accession>A0ABP8VW52</accession>
<comment type="similarity">
    <text evidence="1">Belongs to the bacterial solute-binding protein 1 family.</text>
</comment>
<keyword evidence="3 4" id="KW-0732">Signal</keyword>
<name>A0ABP8VW52_9MICO</name>
<dbReference type="PROSITE" id="PS51257">
    <property type="entry name" value="PROKAR_LIPOPROTEIN"/>
    <property type="match status" value="1"/>
</dbReference>
<reference evidence="6" key="1">
    <citation type="journal article" date="2019" name="Int. J. Syst. Evol. Microbiol.">
        <title>The Global Catalogue of Microorganisms (GCM) 10K type strain sequencing project: providing services to taxonomists for standard genome sequencing and annotation.</title>
        <authorList>
            <consortium name="The Broad Institute Genomics Platform"/>
            <consortium name="The Broad Institute Genome Sequencing Center for Infectious Disease"/>
            <person name="Wu L."/>
            <person name="Ma J."/>
        </authorList>
    </citation>
    <scope>NUCLEOTIDE SEQUENCE [LARGE SCALE GENOMIC DNA]</scope>
    <source>
        <strain evidence="6">JCM 18956</strain>
    </source>
</reference>
<dbReference type="Gene3D" id="3.40.190.10">
    <property type="entry name" value="Periplasmic binding protein-like II"/>
    <property type="match status" value="2"/>
</dbReference>
<dbReference type="SUPFAM" id="SSF53850">
    <property type="entry name" value="Periplasmic binding protein-like II"/>
    <property type="match status" value="1"/>
</dbReference>
<keyword evidence="2" id="KW-0813">Transport</keyword>
<dbReference type="PANTHER" id="PTHR30061:SF50">
    <property type="entry name" value="MALTOSE_MALTODEXTRIN-BINDING PERIPLASMIC PROTEIN"/>
    <property type="match status" value="1"/>
</dbReference>
<evidence type="ECO:0000256" key="4">
    <source>
        <dbReference type="SAM" id="SignalP"/>
    </source>
</evidence>
<organism evidence="5 6">
    <name type="scientific">Frondihabitans cladoniiphilus</name>
    <dbReference type="NCBI Taxonomy" id="715785"/>
    <lineage>
        <taxon>Bacteria</taxon>
        <taxon>Bacillati</taxon>
        <taxon>Actinomycetota</taxon>
        <taxon>Actinomycetes</taxon>
        <taxon>Micrococcales</taxon>
        <taxon>Microbacteriaceae</taxon>
        <taxon>Frondihabitans</taxon>
    </lineage>
</organism>
<dbReference type="Proteomes" id="UP001501295">
    <property type="component" value="Unassembled WGS sequence"/>
</dbReference>
<evidence type="ECO:0000256" key="2">
    <source>
        <dbReference type="ARBA" id="ARBA00022448"/>
    </source>
</evidence>
<dbReference type="EMBL" id="BAABLM010000003">
    <property type="protein sequence ID" value="GAA4673492.1"/>
    <property type="molecule type" value="Genomic_DNA"/>
</dbReference>
<keyword evidence="6" id="KW-1185">Reference proteome</keyword>
<evidence type="ECO:0000256" key="1">
    <source>
        <dbReference type="ARBA" id="ARBA00008520"/>
    </source>
</evidence>
<protein>
    <submittedName>
        <fullName evidence="5">Extracellular solute-binding protein</fullName>
    </submittedName>
</protein>
<dbReference type="Pfam" id="PF01547">
    <property type="entry name" value="SBP_bac_1"/>
    <property type="match status" value="1"/>
</dbReference>
<dbReference type="PANTHER" id="PTHR30061">
    <property type="entry name" value="MALTOSE-BINDING PERIPLASMIC PROTEIN"/>
    <property type="match status" value="1"/>
</dbReference>